<reference evidence="3" key="1">
    <citation type="submission" date="2015-05" db="UniProtKB">
        <authorList>
            <consortium name="EnsemblMetazoa"/>
        </authorList>
    </citation>
    <scope>IDENTIFICATION</scope>
</reference>
<evidence type="ECO:0000313" key="4">
    <source>
        <dbReference type="Proteomes" id="UP000015103"/>
    </source>
</evidence>
<protein>
    <submittedName>
        <fullName evidence="3">CUB domain-containing protein</fullName>
    </submittedName>
</protein>
<dbReference type="HOGENOM" id="CLU_1103943_0_0_1"/>
<dbReference type="SUPFAM" id="SSF49854">
    <property type="entry name" value="Spermadhesin, CUB domain"/>
    <property type="match status" value="1"/>
</dbReference>
<dbReference type="Proteomes" id="UP000015103">
    <property type="component" value="Unassembled WGS sequence"/>
</dbReference>
<dbReference type="InterPro" id="IPR035914">
    <property type="entry name" value="Sperma_CUB_dom_sf"/>
</dbReference>
<evidence type="ECO:0000256" key="1">
    <source>
        <dbReference type="ARBA" id="ARBA00023157"/>
    </source>
</evidence>
<accession>T1I829</accession>
<dbReference type="Gene3D" id="2.60.120.290">
    <property type="entry name" value="Spermadhesin, CUB domain"/>
    <property type="match status" value="1"/>
</dbReference>
<organism evidence="3 4">
    <name type="scientific">Rhodnius prolixus</name>
    <name type="common">Triatomid bug</name>
    <dbReference type="NCBI Taxonomy" id="13249"/>
    <lineage>
        <taxon>Eukaryota</taxon>
        <taxon>Metazoa</taxon>
        <taxon>Ecdysozoa</taxon>
        <taxon>Arthropoda</taxon>
        <taxon>Hexapoda</taxon>
        <taxon>Insecta</taxon>
        <taxon>Pterygota</taxon>
        <taxon>Neoptera</taxon>
        <taxon>Paraneoptera</taxon>
        <taxon>Hemiptera</taxon>
        <taxon>Heteroptera</taxon>
        <taxon>Panheteroptera</taxon>
        <taxon>Cimicomorpha</taxon>
        <taxon>Reduviidae</taxon>
        <taxon>Triatominae</taxon>
        <taxon>Rhodnius</taxon>
    </lineage>
</organism>
<dbReference type="GO" id="GO:0003676">
    <property type="term" value="F:nucleic acid binding"/>
    <property type="evidence" value="ECO:0007669"/>
    <property type="project" value="InterPro"/>
</dbReference>
<sequence length="252" mass="28558">MGLSSCRYNTIRHVKRYMEGRVILTGGDSVATSFAGFDTYGLFPLRIPEKQGCYKQFVSLKVDVVGGMLCSFGKGLFSLCSLASYNPVLKNHLKGTHFGTVENIQTAETDQLKATPVSEFDHCYEEWKKRLQRCVASEVSYFEAKYVMPGGTMGSCDYKLYETKPTGLLYSPKYPSSYPRNTRCTYTISARDFVRVCKFSTLWVFTICVFWVKLINFMKEINIYPLQTAPLILLKQELTFPPECEGSTGSPR</sequence>
<dbReference type="InterPro" id="IPR036397">
    <property type="entry name" value="RNaseH_sf"/>
</dbReference>
<dbReference type="EMBL" id="ACPB03012738">
    <property type="status" value="NOT_ANNOTATED_CDS"/>
    <property type="molecule type" value="Genomic_DNA"/>
</dbReference>
<dbReference type="Pfam" id="PF00431">
    <property type="entry name" value="CUB"/>
    <property type="match status" value="1"/>
</dbReference>
<dbReference type="AlphaFoldDB" id="T1I829"/>
<keyword evidence="4" id="KW-1185">Reference proteome</keyword>
<keyword evidence="1" id="KW-1015">Disulfide bond</keyword>
<dbReference type="Gene3D" id="3.30.420.10">
    <property type="entry name" value="Ribonuclease H-like superfamily/Ribonuclease H"/>
    <property type="match status" value="1"/>
</dbReference>
<evidence type="ECO:0000313" key="3">
    <source>
        <dbReference type="EnsemblMetazoa" id="RPRC012451-PA"/>
    </source>
</evidence>
<dbReference type="STRING" id="13249.T1I829"/>
<comment type="caution">
    <text evidence="2">Lacks conserved residue(s) required for the propagation of feature annotation.</text>
</comment>
<dbReference type="InParanoid" id="T1I829"/>
<name>T1I829_RHOPR</name>
<dbReference type="VEuPathDB" id="VectorBase:RPRC012451"/>
<dbReference type="InterPro" id="IPR000859">
    <property type="entry name" value="CUB_dom"/>
</dbReference>
<dbReference type="PROSITE" id="PS01180">
    <property type="entry name" value="CUB"/>
    <property type="match status" value="1"/>
</dbReference>
<dbReference type="EnsemblMetazoa" id="RPRC012451-RA">
    <property type="protein sequence ID" value="RPRC012451-PA"/>
    <property type="gene ID" value="RPRC012451"/>
</dbReference>
<evidence type="ECO:0000256" key="2">
    <source>
        <dbReference type="PROSITE-ProRule" id="PRU00059"/>
    </source>
</evidence>
<proteinExistence type="predicted"/>